<name>N9T3Q9_9GAMM</name>
<sequence>MQSLYEPFFKYFPTQVKILDLDLGCGSGDDTLDFKSRGYQVDAIDDSAELVVNAY</sequence>
<dbReference type="InterPro" id="IPR029063">
    <property type="entry name" value="SAM-dependent_MTases_sf"/>
</dbReference>
<dbReference type="EMBL" id="APRN01000029">
    <property type="protein sequence ID" value="ENX61746.1"/>
    <property type="molecule type" value="Genomic_DNA"/>
</dbReference>
<dbReference type="Proteomes" id="UP000013084">
    <property type="component" value="Unassembled WGS sequence"/>
</dbReference>
<dbReference type="InterPro" id="IPR015985">
    <property type="entry name" value="TehB-like_dom"/>
</dbReference>
<gene>
    <name evidence="2" type="ORF">F902_00570</name>
</gene>
<dbReference type="SUPFAM" id="SSF53335">
    <property type="entry name" value="S-adenosyl-L-methionine-dependent methyltransferases"/>
    <property type="match status" value="1"/>
</dbReference>
<evidence type="ECO:0000313" key="2">
    <source>
        <dbReference type="EMBL" id="ENX61746.1"/>
    </source>
</evidence>
<protein>
    <recommendedName>
        <fullName evidence="1">Tellurite resistance methyltransferase TehB-like domain-containing protein</fullName>
    </recommendedName>
</protein>
<evidence type="ECO:0000259" key="1">
    <source>
        <dbReference type="Pfam" id="PF03848"/>
    </source>
</evidence>
<dbReference type="HOGENOM" id="CLU_3021355_0_0_6"/>
<accession>N9T3Q9</accession>
<organism evidence="2 3">
    <name type="scientific">Acinetobacter higginsii</name>
    <dbReference type="NCBI Taxonomy" id="70347"/>
    <lineage>
        <taxon>Bacteria</taxon>
        <taxon>Pseudomonadati</taxon>
        <taxon>Pseudomonadota</taxon>
        <taxon>Gammaproteobacteria</taxon>
        <taxon>Moraxellales</taxon>
        <taxon>Moraxellaceae</taxon>
        <taxon>Acinetobacter</taxon>
    </lineage>
</organism>
<keyword evidence="3" id="KW-1185">Reference proteome</keyword>
<feature type="domain" description="Tellurite resistance methyltransferase TehB-like" evidence="1">
    <location>
        <begin position="21"/>
        <end position="51"/>
    </location>
</feature>
<comment type="caution">
    <text evidence="2">The sequence shown here is derived from an EMBL/GenBank/DDBJ whole genome shotgun (WGS) entry which is preliminary data.</text>
</comment>
<evidence type="ECO:0000313" key="3">
    <source>
        <dbReference type="Proteomes" id="UP000013084"/>
    </source>
</evidence>
<dbReference type="AlphaFoldDB" id="N9T3Q9"/>
<dbReference type="Pfam" id="PF03848">
    <property type="entry name" value="TehB"/>
    <property type="match status" value="1"/>
</dbReference>
<proteinExistence type="predicted"/>
<reference evidence="2 3" key="1">
    <citation type="submission" date="2013-02" db="EMBL/GenBank/DDBJ databases">
        <title>The Genome Sequence of Acinetobacter sp. CIP 70.18.</title>
        <authorList>
            <consortium name="The Broad Institute Genome Sequencing Platform"/>
            <consortium name="The Broad Institute Genome Sequencing Center for Infectious Disease"/>
            <person name="Cerqueira G."/>
            <person name="Feldgarden M."/>
            <person name="Courvalin P."/>
            <person name="Perichon B."/>
            <person name="Grillot-Courvalin C."/>
            <person name="Clermont D."/>
            <person name="Rocha E."/>
            <person name="Yoon E.-J."/>
            <person name="Nemec A."/>
            <person name="Walker B."/>
            <person name="Young S.K."/>
            <person name="Zeng Q."/>
            <person name="Gargeya S."/>
            <person name="Fitzgerald M."/>
            <person name="Haas B."/>
            <person name="Abouelleil A."/>
            <person name="Alvarado L."/>
            <person name="Arachchi H.M."/>
            <person name="Berlin A.M."/>
            <person name="Chapman S.B."/>
            <person name="Dewar J."/>
            <person name="Goldberg J."/>
            <person name="Griggs A."/>
            <person name="Gujja S."/>
            <person name="Hansen M."/>
            <person name="Howarth C."/>
            <person name="Imamovic A."/>
            <person name="Larimer J."/>
            <person name="McCowan C."/>
            <person name="Murphy C."/>
            <person name="Neiman D."/>
            <person name="Pearson M."/>
            <person name="Priest M."/>
            <person name="Roberts A."/>
            <person name="Saif S."/>
            <person name="Shea T."/>
            <person name="Sisk P."/>
            <person name="Sykes S."/>
            <person name="Wortman J."/>
            <person name="Nusbaum C."/>
            <person name="Birren B."/>
        </authorList>
    </citation>
    <scope>NUCLEOTIDE SEQUENCE [LARGE SCALE GENOMIC DNA]</scope>
    <source>
        <strain evidence="2 3">CIP 70.18</strain>
    </source>
</reference>
<dbReference type="Gene3D" id="3.40.50.150">
    <property type="entry name" value="Vaccinia Virus protein VP39"/>
    <property type="match status" value="1"/>
</dbReference>